<evidence type="ECO:0000256" key="10">
    <source>
        <dbReference type="ARBA" id="ARBA00022968"/>
    </source>
</evidence>
<dbReference type="PANTHER" id="PTHR13036:SF0">
    <property type="entry name" value="CHITOBIOSYLDIPHOSPHODOLICHOL BETA-MANNOSYLTRANSFERASE"/>
    <property type="match status" value="1"/>
</dbReference>
<dbReference type="PANTHER" id="PTHR13036">
    <property type="entry name" value="BETA1,4 MANNOSYLTRANSFERASE"/>
    <property type="match status" value="1"/>
</dbReference>
<dbReference type="OrthoDB" id="614844at2759"/>
<evidence type="ECO:0000256" key="11">
    <source>
        <dbReference type="ARBA" id="ARBA00022989"/>
    </source>
</evidence>
<sequence length="457" mass="51870">MSIFTLAAICFCLLLSYVLFRRFLKGEKRVSVVVVGDIGRSPRMQYHSLSFSKSGYSVDLIGYSGSIPHEDVLKSESIKLHHMFQPPKLLLGFPRLAAYAIKTIWQGTFLLIALLTVPKSSHILIQNPPGLPGLAACWLVAKIQKSRFIIDWHNYGYSILALATGQHHPLVKIAHRFERIFGRLSSGNICVTNAMQKDLHENWNIRACTMHDRPPAIFQETCIEKQHRLMKSLSEEYPEFKSRSTPANESSVRTFVDKDGHPHLRDKRPALLVSSTSWTEDEDFGILLAALEQYEKACSDEDCCLPDLLCVITGRGPQKEYYKKIIDQKSFQHVSICTPWLTAEDYPKLLGSADLGVSLHMSSSGLDLPMKVVDMFGCCLPVCAVNFQCLPELVKHEENGLIFKDEMELASQLQMCLKYYPNDCQKLTKFRQNLRGFREVGWDASWTMNVLPMFNES</sequence>
<comment type="catalytic activity">
    <reaction evidence="16">
        <text>an N,N'-diacetylchitobiosyl-diphospho-di-trans,poly-cis-dolichol + GDP-alpha-D-mannose = a beta-D-Man-(1-&gt;4)-beta-D-GlcNAc-(1-&gt;4)-alpha-D-GlcNAc-diphospho-di-trans,poly-cis-dolichol + GDP + H(+)</text>
        <dbReference type="Rhea" id="RHEA:13865"/>
        <dbReference type="Rhea" id="RHEA-COMP:19510"/>
        <dbReference type="Rhea" id="RHEA-COMP:19511"/>
        <dbReference type="ChEBI" id="CHEBI:15378"/>
        <dbReference type="ChEBI" id="CHEBI:57269"/>
        <dbReference type="ChEBI" id="CHEBI:57527"/>
        <dbReference type="ChEBI" id="CHEBI:58189"/>
        <dbReference type="ChEBI" id="CHEBI:58472"/>
        <dbReference type="EC" id="2.4.1.142"/>
    </reaction>
    <physiologicalReaction direction="left-to-right" evidence="16">
        <dbReference type="Rhea" id="RHEA:13866"/>
    </physiologicalReaction>
</comment>
<comment type="similarity">
    <text evidence="18">Belongs to the glycosyltransferase group 1 family. Glycosyltransferase 33 subfamily.</text>
</comment>
<organism evidence="22">
    <name type="scientific">Capitella teleta</name>
    <name type="common">Polychaete worm</name>
    <dbReference type="NCBI Taxonomy" id="283909"/>
    <lineage>
        <taxon>Eukaryota</taxon>
        <taxon>Metazoa</taxon>
        <taxon>Spiralia</taxon>
        <taxon>Lophotrochozoa</taxon>
        <taxon>Annelida</taxon>
        <taxon>Polychaeta</taxon>
        <taxon>Sedentaria</taxon>
        <taxon>Scolecida</taxon>
        <taxon>Capitellidae</taxon>
        <taxon>Capitella</taxon>
    </lineage>
</organism>
<comment type="function">
    <text evidence="17">Mannosyltransferase that operates in the biosynthetic pathway of dolichol-linked oligosaccharides, the glycan precursors employed in protein asparagine (N)-glycosylation. The assembly of dolichol-linked oligosaccharides begins on the cytosolic side of the endoplasmic reticulum membrane and finishes in its lumen. The sequential addition of sugars to dolichol pyrophosphate produces dolichol-linked oligosaccharides containing fourteen sugars, including two GlcNAcs, nine mannoses and three glucoses. Once assembled, the oligosaccharide is transferred from the lipid to nascent proteins by oligosaccharyltransferases. Catalyzes, on the cytoplasmic face of the endoplasmic reticulum, the addition of the first mannose residues to the dolichol-linked oligosaccharide chain, to produce Man1GlcNAc(2)-PP-dolichol core oligosaccharide. Man1GlcNAc(2)-PP-dolichol is a substrate for ALG2, the following enzyme in the biosynthetic pathway.</text>
</comment>
<dbReference type="Gene3D" id="3.40.50.2000">
    <property type="entry name" value="Glycogen Phosphorylase B"/>
    <property type="match status" value="1"/>
</dbReference>
<evidence type="ECO:0000256" key="18">
    <source>
        <dbReference type="ARBA" id="ARBA00061237"/>
    </source>
</evidence>
<feature type="compositionally biased region" description="Polar residues" evidence="20">
    <location>
        <begin position="243"/>
        <end position="253"/>
    </location>
</feature>
<evidence type="ECO:0000256" key="3">
    <source>
        <dbReference type="ARBA" id="ARBA00012611"/>
    </source>
</evidence>
<dbReference type="GO" id="GO:0005789">
    <property type="term" value="C:endoplasmic reticulum membrane"/>
    <property type="evidence" value="ECO:0007669"/>
    <property type="project" value="UniProtKB-SubCell"/>
</dbReference>
<evidence type="ECO:0000256" key="16">
    <source>
        <dbReference type="ARBA" id="ARBA00045071"/>
    </source>
</evidence>
<evidence type="ECO:0000256" key="13">
    <source>
        <dbReference type="ARBA" id="ARBA00031434"/>
    </source>
</evidence>
<evidence type="ECO:0000256" key="8">
    <source>
        <dbReference type="ARBA" id="ARBA00022692"/>
    </source>
</evidence>
<evidence type="ECO:0000256" key="4">
    <source>
        <dbReference type="ARBA" id="ARBA00015841"/>
    </source>
</evidence>
<comment type="subcellular location">
    <subcellularLocation>
        <location evidence="1">Endoplasmic reticulum membrane</location>
        <topology evidence="1">Single-pass membrane protein</topology>
    </subcellularLocation>
</comment>
<keyword evidence="7" id="KW-0808">Transferase</keyword>
<dbReference type="SUPFAM" id="SSF53756">
    <property type="entry name" value="UDP-Glycosyltransferase/glycogen phosphorylase"/>
    <property type="match status" value="1"/>
</dbReference>
<evidence type="ECO:0000256" key="12">
    <source>
        <dbReference type="ARBA" id="ARBA00023136"/>
    </source>
</evidence>
<keyword evidence="5" id="KW-0597">Phosphoprotein</keyword>
<keyword evidence="8" id="KW-0812">Transmembrane</keyword>
<dbReference type="Pfam" id="PF00534">
    <property type="entry name" value="Glycos_transf_1"/>
    <property type="match status" value="1"/>
</dbReference>
<evidence type="ECO:0000259" key="21">
    <source>
        <dbReference type="Pfam" id="PF00534"/>
    </source>
</evidence>
<evidence type="ECO:0000256" key="17">
    <source>
        <dbReference type="ARBA" id="ARBA00056362"/>
    </source>
</evidence>
<dbReference type="InterPro" id="IPR001296">
    <property type="entry name" value="Glyco_trans_1"/>
</dbReference>
<dbReference type="EMBL" id="KB301444">
    <property type="protein sequence ID" value="ELU05496.1"/>
    <property type="molecule type" value="Genomic_DNA"/>
</dbReference>
<evidence type="ECO:0000256" key="15">
    <source>
        <dbReference type="ARBA" id="ARBA00033088"/>
    </source>
</evidence>
<dbReference type="AlphaFoldDB" id="R7UPZ2"/>
<feature type="region of interest" description="Disordered" evidence="20">
    <location>
        <begin position="239"/>
        <end position="260"/>
    </location>
</feature>
<evidence type="ECO:0000256" key="9">
    <source>
        <dbReference type="ARBA" id="ARBA00022824"/>
    </source>
</evidence>
<evidence type="ECO:0000256" key="14">
    <source>
        <dbReference type="ARBA" id="ARBA00031566"/>
    </source>
</evidence>
<dbReference type="InterPro" id="IPR026051">
    <property type="entry name" value="ALG1-like"/>
</dbReference>
<protein>
    <recommendedName>
        <fullName evidence="4">Chitobiosyldiphosphodolichol beta-mannosyltransferase</fullName>
        <ecNumber evidence="3">2.4.1.142</ecNumber>
    </recommendedName>
    <alternativeName>
        <fullName evidence="19">Asparagine-linked glycosylation protein 1 homolog</fullName>
    </alternativeName>
    <alternativeName>
        <fullName evidence="14">Beta-1,4-mannosyltransferase</fullName>
    </alternativeName>
    <alternativeName>
        <fullName evidence="15">GDP-Man:GlcNAc2-PP-dolichol mannosyltransferase</fullName>
    </alternativeName>
    <alternativeName>
        <fullName evidence="13">GDP-mannose-dolichol diphosphochitobiose mannosyltransferase</fullName>
    </alternativeName>
</protein>
<evidence type="ECO:0000256" key="1">
    <source>
        <dbReference type="ARBA" id="ARBA00004389"/>
    </source>
</evidence>
<comment type="pathway">
    <text evidence="2">Protein modification; protein glycosylation.</text>
</comment>
<keyword evidence="11" id="KW-1133">Transmembrane helix</keyword>
<dbReference type="InParanoid" id="R7UPZ2"/>
<dbReference type="EC" id="2.4.1.142" evidence="3"/>
<gene>
    <name evidence="22" type="ORF">CAPTEDRAFT_145760</name>
</gene>
<evidence type="ECO:0000256" key="2">
    <source>
        <dbReference type="ARBA" id="ARBA00004922"/>
    </source>
</evidence>
<dbReference type="FunCoup" id="R7UPZ2">
    <property type="interactions" value="2279"/>
</dbReference>
<evidence type="ECO:0000313" key="22">
    <source>
        <dbReference type="EMBL" id="ELU05496.1"/>
    </source>
</evidence>
<dbReference type="FunFam" id="3.40.50.2000:FF:000096">
    <property type="entry name" value="ALG1, chitobiosyldiphosphodolichol beta-mannosyltransferase"/>
    <property type="match status" value="1"/>
</dbReference>
<name>R7UPZ2_CAPTE</name>
<keyword evidence="12" id="KW-0472">Membrane</keyword>
<keyword evidence="9" id="KW-0256">Endoplasmic reticulum</keyword>
<feature type="domain" description="Glycosyl transferase family 1" evidence="21">
    <location>
        <begin position="266"/>
        <end position="419"/>
    </location>
</feature>
<accession>R7UPZ2</accession>
<evidence type="ECO:0000256" key="5">
    <source>
        <dbReference type="ARBA" id="ARBA00022553"/>
    </source>
</evidence>
<keyword evidence="10" id="KW-0735">Signal-anchor</keyword>
<reference evidence="22" key="1">
    <citation type="journal article" date="2013" name="Nature">
        <title>Insights into bilaterian evolution from three spiralian genomes.</title>
        <authorList>
            <person name="Simakov O."/>
            <person name="Marletaz F."/>
            <person name="Cho S.J."/>
            <person name="Edsinger-Gonzales E."/>
            <person name="Havlak P."/>
            <person name="Hellsten U."/>
            <person name="Kuo D.H."/>
            <person name="Larsson T."/>
            <person name="Lv J."/>
            <person name="Arendt D."/>
            <person name="Savage R."/>
            <person name="Osoegawa K."/>
            <person name="de Jong P."/>
            <person name="Grimwood J."/>
            <person name="Chapman J.A."/>
            <person name="Shapiro H."/>
            <person name="Aerts A."/>
            <person name="Otillar R.P."/>
            <person name="Terry A.Y."/>
            <person name="Boore J.L."/>
            <person name="Grigoriev I.V."/>
            <person name="Lindberg D.R."/>
            <person name="Seaver E.C."/>
            <person name="Weisblat D.A."/>
            <person name="Putnam N.H."/>
            <person name="Rokhsar D.S."/>
        </authorList>
    </citation>
    <scope>NUCLEOTIDE SEQUENCE</scope>
    <source>
        <strain evidence="22">I ESC-2004</strain>
    </source>
</reference>
<dbReference type="CDD" id="cd03816">
    <property type="entry name" value="GT33_ALG1-like"/>
    <property type="match status" value="1"/>
</dbReference>
<evidence type="ECO:0000256" key="19">
    <source>
        <dbReference type="ARBA" id="ARBA00082785"/>
    </source>
</evidence>
<proteinExistence type="inferred from homology"/>
<keyword evidence="6" id="KW-0328">Glycosyltransferase</keyword>
<evidence type="ECO:0000256" key="7">
    <source>
        <dbReference type="ARBA" id="ARBA00022679"/>
    </source>
</evidence>
<dbReference type="GO" id="GO:0004578">
    <property type="term" value="F:chitobiosyldiphosphodolichol beta-mannosyltransferase activity"/>
    <property type="evidence" value="ECO:0007669"/>
    <property type="project" value="UniProtKB-EC"/>
</dbReference>
<evidence type="ECO:0000256" key="6">
    <source>
        <dbReference type="ARBA" id="ARBA00022676"/>
    </source>
</evidence>
<evidence type="ECO:0000256" key="20">
    <source>
        <dbReference type="SAM" id="MobiDB-lite"/>
    </source>
</evidence>
<dbReference type="STRING" id="283909.R7UPZ2"/>